<dbReference type="SUPFAM" id="SSF47459">
    <property type="entry name" value="HLH, helix-loop-helix DNA-binding domain"/>
    <property type="match status" value="1"/>
</dbReference>
<keyword evidence="2" id="KW-0805">Transcription regulation</keyword>
<dbReference type="SMART" id="SM00353">
    <property type="entry name" value="HLH"/>
    <property type="match status" value="1"/>
</dbReference>
<dbReference type="InterPro" id="IPR036638">
    <property type="entry name" value="HLH_DNA-bd_sf"/>
</dbReference>
<proteinExistence type="predicted"/>
<dbReference type="Pfam" id="PF00010">
    <property type="entry name" value="HLH"/>
    <property type="match status" value="1"/>
</dbReference>
<gene>
    <name evidence="6" type="ORF">SLEP1_g54743</name>
</gene>
<keyword evidence="7" id="KW-1185">Reference proteome</keyword>
<protein>
    <recommendedName>
        <fullName evidence="5">BHLH domain-containing protein</fullName>
    </recommendedName>
</protein>
<feature type="domain" description="BHLH" evidence="5">
    <location>
        <begin position="383"/>
        <end position="438"/>
    </location>
</feature>
<dbReference type="InterPro" id="IPR055477">
    <property type="entry name" value="DUF7049"/>
</dbReference>
<dbReference type="PANTHER" id="PTHR46665">
    <property type="entry name" value="TRANSCRIPTION FACTOR BHLH041-RELATED-RELATED"/>
    <property type="match status" value="1"/>
</dbReference>
<keyword evidence="4" id="KW-0539">Nucleus</keyword>
<evidence type="ECO:0000256" key="1">
    <source>
        <dbReference type="ARBA" id="ARBA00004123"/>
    </source>
</evidence>
<dbReference type="Pfam" id="PF23133">
    <property type="entry name" value="DUF7050"/>
    <property type="match status" value="1"/>
</dbReference>
<dbReference type="PANTHER" id="PTHR46665:SF1">
    <property type="entry name" value="SPERMATOGENESIS- AND OOGENESIS-SPECIFIC BASIC HELIX-LOOP-HELIX-CONTAINING PROTEIN 1"/>
    <property type="match status" value="1"/>
</dbReference>
<dbReference type="InterPro" id="IPR055478">
    <property type="entry name" value="DUF7050"/>
</dbReference>
<evidence type="ECO:0000259" key="5">
    <source>
        <dbReference type="PROSITE" id="PS50888"/>
    </source>
</evidence>
<dbReference type="InterPro" id="IPR044658">
    <property type="entry name" value="bHLH92/bHLH041-like"/>
</dbReference>
<accession>A0AAV5MDD5</accession>
<dbReference type="GO" id="GO:0046983">
    <property type="term" value="F:protein dimerization activity"/>
    <property type="evidence" value="ECO:0007669"/>
    <property type="project" value="InterPro"/>
</dbReference>
<dbReference type="PROSITE" id="PS50888">
    <property type="entry name" value="BHLH"/>
    <property type="match status" value="1"/>
</dbReference>
<organism evidence="6 7">
    <name type="scientific">Rubroshorea leprosula</name>
    <dbReference type="NCBI Taxonomy" id="152421"/>
    <lineage>
        <taxon>Eukaryota</taxon>
        <taxon>Viridiplantae</taxon>
        <taxon>Streptophyta</taxon>
        <taxon>Embryophyta</taxon>
        <taxon>Tracheophyta</taxon>
        <taxon>Spermatophyta</taxon>
        <taxon>Magnoliopsida</taxon>
        <taxon>eudicotyledons</taxon>
        <taxon>Gunneridae</taxon>
        <taxon>Pentapetalae</taxon>
        <taxon>rosids</taxon>
        <taxon>malvids</taxon>
        <taxon>Malvales</taxon>
        <taxon>Dipterocarpaceae</taxon>
        <taxon>Rubroshorea</taxon>
    </lineage>
</organism>
<evidence type="ECO:0000256" key="2">
    <source>
        <dbReference type="ARBA" id="ARBA00023015"/>
    </source>
</evidence>
<dbReference type="GO" id="GO:0005634">
    <property type="term" value="C:nucleus"/>
    <property type="evidence" value="ECO:0007669"/>
    <property type="project" value="UniProtKB-SubCell"/>
</dbReference>
<sequence length="542" mass="61095">MIRSNNAGSRNAVVLVNYCTLMDAVFFLNEADRTNLLQLLMQSFGCTYICLWSYITQPFNCLTFHDGCYKDESNQPSSPTGTLAWRLFLEYQQSRIPIENDSRVPGFAFRNSRSYFELRDLDLQRLSSNDTQRQFYLEARIKRAVFMGFRAGEIELGFSNETQINIEMGMREFFPEEFLQLPPPQPLPGLGELPQQLTVDPNPTMAVSSSSSSLRSLSTGSPEYSSLIFNIPSLSHIATEATDHSTSLPPISRRNPAAATNPHHQAMQALCQIRTSPLPSLESEHAIMTQAFLAALTSPPPSSTSALHHRPQENLPYNYQLNPKTSAFKRYATPAHLAPTTPQTRASLQGQNMLNRSILYYKRLHAVRRQLGLGSGGGSHPTSTQLQHIMLERKRREKLNESIQTLKSLLPPGTKDKISVLNSTSEYLSSLIARVSELSRKNQLLETQLLLSREAVEEVVETSSNERTNVRIIHKSESTSEERFIDLRISVRGECCVMDMLIRLLEFLKQDRNVSLMSMEANTIAAEPGPLNNINFRLRIEV</sequence>
<name>A0AAV5MDD5_9ROSI</name>
<evidence type="ECO:0000256" key="4">
    <source>
        <dbReference type="ARBA" id="ARBA00023242"/>
    </source>
</evidence>
<evidence type="ECO:0000313" key="7">
    <source>
        <dbReference type="Proteomes" id="UP001054252"/>
    </source>
</evidence>
<comment type="caution">
    <text evidence="6">The sequence shown here is derived from an EMBL/GenBank/DDBJ whole genome shotgun (WGS) entry which is preliminary data.</text>
</comment>
<dbReference type="EMBL" id="BPVZ01000239">
    <property type="protein sequence ID" value="GKV47890.1"/>
    <property type="molecule type" value="Genomic_DNA"/>
</dbReference>
<reference evidence="6 7" key="1">
    <citation type="journal article" date="2021" name="Commun. Biol.">
        <title>The genome of Shorea leprosula (Dipterocarpaceae) highlights the ecological relevance of drought in aseasonal tropical rainforests.</title>
        <authorList>
            <person name="Ng K.K.S."/>
            <person name="Kobayashi M.J."/>
            <person name="Fawcett J.A."/>
            <person name="Hatakeyama M."/>
            <person name="Paape T."/>
            <person name="Ng C.H."/>
            <person name="Ang C.C."/>
            <person name="Tnah L.H."/>
            <person name="Lee C.T."/>
            <person name="Nishiyama T."/>
            <person name="Sese J."/>
            <person name="O'Brien M.J."/>
            <person name="Copetti D."/>
            <person name="Mohd Noor M.I."/>
            <person name="Ong R.C."/>
            <person name="Putra M."/>
            <person name="Sireger I.Z."/>
            <person name="Indrioko S."/>
            <person name="Kosugi Y."/>
            <person name="Izuno A."/>
            <person name="Isagi Y."/>
            <person name="Lee S.L."/>
            <person name="Shimizu K.K."/>
        </authorList>
    </citation>
    <scope>NUCLEOTIDE SEQUENCE [LARGE SCALE GENOMIC DNA]</scope>
    <source>
        <strain evidence="6">214</strain>
    </source>
</reference>
<dbReference type="Gene3D" id="4.10.280.10">
    <property type="entry name" value="Helix-loop-helix DNA-binding domain"/>
    <property type="match status" value="1"/>
</dbReference>
<evidence type="ECO:0000256" key="3">
    <source>
        <dbReference type="ARBA" id="ARBA00023163"/>
    </source>
</evidence>
<keyword evidence="3" id="KW-0804">Transcription</keyword>
<dbReference type="Proteomes" id="UP001054252">
    <property type="component" value="Unassembled WGS sequence"/>
</dbReference>
<dbReference type="Pfam" id="PF23132">
    <property type="entry name" value="DUF7049"/>
    <property type="match status" value="1"/>
</dbReference>
<dbReference type="InterPro" id="IPR011598">
    <property type="entry name" value="bHLH_dom"/>
</dbReference>
<dbReference type="AlphaFoldDB" id="A0AAV5MDD5"/>
<comment type="subcellular location">
    <subcellularLocation>
        <location evidence="1">Nucleus</location>
    </subcellularLocation>
</comment>
<evidence type="ECO:0000313" key="6">
    <source>
        <dbReference type="EMBL" id="GKV47890.1"/>
    </source>
</evidence>